<evidence type="ECO:0000256" key="1">
    <source>
        <dbReference type="PROSITE-ProRule" id="PRU00047"/>
    </source>
</evidence>
<dbReference type="SUPFAM" id="SSF57756">
    <property type="entry name" value="Retrovirus zinc finger-like domains"/>
    <property type="match status" value="1"/>
</dbReference>
<dbReference type="PANTHER" id="PTHR47481:SF33">
    <property type="entry name" value="RETROTRANSPOSON COPIA-LIKE N-TERMINAL DOMAIN-CONTAINING PROTEIN"/>
    <property type="match status" value="1"/>
</dbReference>
<dbReference type="EMBL" id="JBJJXI010000084">
    <property type="protein sequence ID" value="KAL3395277.1"/>
    <property type="molecule type" value="Genomic_DNA"/>
</dbReference>
<keyword evidence="1" id="KW-0862">Zinc</keyword>
<dbReference type="AlphaFoldDB" id="A0ABD2WS01"/>
<dbReference type="SMART" id="SM00343">
    <property type="entry name" value="ZnF_C2HC"/>
    <property type="match status" value="1"/>
</dbReference>
<organism evidence="4 5">
    <name type="scientific">Trichogramma kaykai</name>
    <dbReference type="NCBI Taxonomy" id="54128"/>
    <lineage>
        <taxon>Eukaryota</taxon>
        <taxon>Metazoa</taxon>
        <taxon>Ecdysozoa</taxon>
        <taxon>Arthropoda</taxon>
        <taxon>Hexapoda</taxon>
        <taxon>Insecta</taxon>
        <taxon>Pterygota</taxon>
        <taxon>Neoptera</taxon>
        <taxon>Endopterygota</taxon>
        <taxon>Hymenoptera</taxon>
        <taxon>Apocrita</taxon>
        <taxon>Proctotrupomorpha</taxon>
        <taxon>Chalcidoidea</taxon>
        <taxon>Trichogrammatidae</taxon>
        <taxon>Trichogramma</taxon>
    </lineage>
</organism>
<dbReference type="GO" id="GO:0008270">
    <property type="term" value="F:zinc ion binding"/>
    <property type="evidence" value="ECO:0007669"/>
    <property type="project" value="UniProtKB-KW"/>
</dbReference>
<evidence type="ECO:0000313" key="4">
    <source>
        <dbReference type="EMBL" id="KAL3395277.1"/>
    </source>
</evidence>
<sequence length="224" mass="25236">MEKQPMMLILNCETAKEMWDKLQAVYESKNELSMHALQQKWFSLKKDPSDDIATHIAKIEDLCCSLKAMIKPVSSSMMLTKIIMTLPKEYNHFVSAWESVTNERKTIENLTSRLIMEEVRLTETNAESNELMSRHKHSKKRSNSGNASKSHRQNNKDGCWSCGKGGHKQRDCWSKQKQRSTVASSKTPNEGNALIGSLLTSTDTAAYTSSDACPKSWLLDSSAS</sequence>
<dbReference type="InterPro" id="IPR036875">
    <property type="entry name" value="Znf_CCHC_sf"/>
</dbReference>
<proteinExistence type="predicted"/>
<accession>A0ABD2WS01</accession>
<evidence type="ECO:0000259" key="3">
    <source>
        <dbReference type="PROSITE" id="PS50158"/>
    </source>
</evidence>
<evidence type="ECO:0000256" key="2">
    <source>
        <dbReference type="SAM" id="MobiDB-lite"/>
    </source>
</evidence>
<protein>
    <recommendedName>
        <fullName evidence="3">CCHC-type domain-containing protein</fullName>
    </recommendedName>
</protein>
<feature type="region of interest" description="Disordered" evidence="2">
    <location>
        <begin position="125"/>
        <end position="194"/>
    </location>
</feature>
<feature type="domain" description="CCHC-type" evidence="3">
    <location>
        <begin position="159"/>
        <end position="172"/>
    </location>
</feature>
<reference evidence="4 5" key="1">
    <citation type="journal article" date="2024" name="bioRxiv">
        <title>A reference genome for Trichogramma kaykai: A tiny desert-dwelling parasitoid wasp with competing sex-ratio distorters.</title>
        <authorList>
            <person name="Culotta J."/>
            <person name="Lindsey A.R."/>
        </authorList>
    </citation>
    <scope>NUCLEOTIDE SEQUENCE [LARGE SCALE GENOMIC DNA]</scope>
    <source>
        <strain evidence="4 5">KSX58</strain>
    </source>
</reference>
<dbReference type="PROSITE" id="PS50158">
    <property type="entry name" value="ZF_CCHC"/>
    <property type="match status" value="1"/>
</dbReference>
<keyword evidence="1" id="KW-0479">Metal-binding</keyword>
<gene>
    <name evidence="4" type="ORF">TKK_010655</name>
</gene>
<dbReference type="Pfam" id="PF14223">
    <property type="entry name" value="Retrotran_gag_2"/>
    <property type="match status" value="1"/>
</dbReference>
<name>A0ABD2WS01_9HYME</name>
<feature type="compositionally biased region" description="Polar residues" evidence="2">
    <location>
        <begin position="179"/>
        <end position="190"/>
    </location>
</feature>
<keyword evidence="1" id="KW-0863">Zinc-finger</keyword>
<dbReference type="PANTHER" id="PTHR47481">
    <property type="match status" value="1"/>
</dbReference>
<dbReference type="InterPro" id="IPR001878">
    <property type="entry name" value="Znf_CCHC"/>
</dbReference>
<dbReference type="Proteomes" id="UP001627154">
    <property type="component" value="Unassembled WGS sequence"/>
</dbReference>
<comment type="caution">
    <text evidence="4">The sequence shown here is derived from an EMBL/GenBank/DDBJ whole genome shotgun (WGS) entry which is preliminary data.</text>
</comment>
<keyword evidence="5" id="KW-1185">Reference proteome</keyword>
<evidence type="ECO:0000313" key="5">
    <source>
        <dbReference type="Proteomes" id="UP001627154"/>
    </source>
</evidence>